<dbReference type="NCBIfam" id="TIGR04141">
    <property type="entry name" value="TIGR04141 family sporadically distributed protein"/>
    <property type="match status" value="1"/>
</dbReference>
<evidence type="ECO:0000313" key="1">
    <source>
        <dbReference type="EMBL" id="KXZ68419.1"/>
    </source>
</evidence>
<organism evidence="1 2">
    <name type="scientific">Acinetobacter venetianus</name>
    <dbReference type="NCBI Taxonomy" id="52133"/>
    <lineage>
        <taxon>Bacteria</taxon>
        <taxon>Pseudomonadati</taxon>
        <taxon>Pseudomonadota</taxon>
        <taxon>Gammaproteobacteria</taxon>
        <taxon>Moraxellales</taxon>
        <taxon>Moraxellaceae</taxon>
        <taxon>Acinetobacter</taxon>
    </lineage>
</organism>
<dbReference type="Proteomes" id="UP000075544">
    <property type="component" value="Unassembled WGS sequence"/>
</dbReference>
<dbReference type="EMBL" id="JRHX01000092">
    <property type="protein sequence ID" value="KXZ68419.1"/>
    <property type="molecule type" value="Genomic_DNA"/>
</dbReference>
<sequence>MLSTTETLSHLFSQGFVASEAFIGDADFRKRLNDKLPKTSKLLCTNSRPDPSKYKIVYAVATNRDIPKELPFFSKVTLKNALKTLKTLNFSVSISAIEVDAVLEIKKKEKPAKGKKLA</sequence>
<reference evidence="1 2" key="1">
    <citation type="journal article" date="2016" name="Sci. Rep.">
        <title>Genomic and phenotypic characterization of the species Acinetobacter venetianus.</title>
        <authorList>
            <person name="Fondi M."/>
            <person name="Maida I."/>
            <person name="Perrin E."/>
            <person name="Orlandini V."/>
            <person name="La Torre L."/>
            <person name="Bosi E."/>
            <person name="Negroni A."/>
            <person name="Zanaroli G."/>
            <person name="Fava F."/>
            <person name="Decorosi F."/>
            <person name="Giovannetti L."/>
            <person name="Viti C."/>
            <person name="Vaneechoutte M."/>
            <person name="Dijkshoorn L."/>
            <person name="Fani R."/>
        </authorList>
    </citation>
    <scope>NUCLEOTIDE SEQUENCE [LARGE SCALE GENOMIC DNA]</scope>
    <source>
        <strain evidence="1 2">LUH13518</strain>
    </source>
</reference>
<evidence type="ECO:0000313" key="2">
    <source>
        <dbReference type="Proteomes" id="UP000075544"/>
    </source>
</evidence>
<dbReference type="InterPro" id="IPR026487">
    <property type="entry name" value="CHP04141"/>
</dbReference>
<gene>
    <name evidence="1" type="ORF">AVENLUH13518_03144</name>
</gene>
<proteinExistence type="predicted"/>
<name>A0A150HQD6_9GAMM</name>
<accession>A0A150HQD6</accession>
<protein>
    <submittedName>
        <fullName evidence="1">Uncharacterized protein</fullName>
    </submittedName>
</protein>
<dbReference type="AlphaFoldDB" id="A0A150HQD6"/>
<dbReference type="Pfam" id="PF19614">
    <property type="entry name" value="DUF6119"/>
    <property type="match status" value="1"/>
</dbReference>
<comment type="caution">
    <text evidence="1">The sequence shown here is derived from an EMBL/GenBank/DDBJ whole genome shotgun (WGS) entry which is preliminary data.</text>
</comment>